<dbReference type="PROSITE" id="PS00107">
    <property type="entry name" value="PROTEIN_KINASE_ATP"/>
    <property type="match status" value="1"/>
</dbReference>
<evidence type="ECO:0000259" key="7">
    <source>
        <dbReference type="PROSITE" id="PS50011"/>
    </source>
</evidence>
<gene>
    <name evidence="8" type="ORF">POL25_04420</name>
</gene>
<dbReference type="InterPro" id="IPR017441">
    <property type="entry name" value="Protein_kinase_ATP_BS"/>
</dbReference>
<dbReference type="Pfam" id="PF00069">
    <property type="entry name" value="Pkinase"/>
    <property type="match status" value="1"/>
</dbReference>
<feature type="region of interest" description="Disordered" evidence="6">
    <location>
        <begin position="479"/>
        <end position="509"/>
    </location>
</feature>
<protein>
    <submittedName>
        <fullName evidence="8">Serine/threonine-protein kinase</fullName>
    </submittedName>
</protein>
<dbReference type="PANTHER" id="PTHR43289">
    <property type="entry name" value="MITOGEN-ACTIVATED PROTEIN KINASE KINASE KINASE 20-RELATED"/>
    <property type="match status" value="1"/>
</dbReference>
<evidence type="ECO:0000313" key="9">
    <source>
        <dbReference type="Proteomes" id="UP001221686"/>
    </source>
</evidence>
<dbReference type="InterPro" id="IPR008266">
    <property type="entry name" value="Tyr_kinase_AS"/>
</dbReference>
<keyword evidence="2 5" id="KW-0547">Nucleotide-binding</keyword>
<keyword evidence="1" id="KW-0808">Transferase</keyword>
<organism evidence="8 9">
    <name type="scientific">Nannocystis bainbridge</name>
    <dbReference type="NCBI Taxonomy" id="2995303"/>
    <lineage>
        <taxon>Bacteria</taxon>
        <taxon>Pseudomonadati</taxon>
        <taxon>Myxococcota</taxon>
        <taxon>Polyangia</taxon>
        <taxon>Nannocystales</taxon>
        <taxon>Nannocystaceae</taxon>
        <taxon>Nannocystis</taxon>
    </lineage>
</organism>
<keyword evidence="9" id="KW-1185">Reference proteome</keyword>
<evidence type="ECO:0000256" key="1">
    <source>
        <dbReference type="ARBA" id="ARBA00022679"/>
    </source>
</evidence>
<proteinExistence type="predicted"/>
<reference evidence="8 9" key="1">
    <citation type="submission" date="2022-11" db="EMBL/GenBank/DDBJ databases">
        <title>Minimal conservation of predation-associated metabolite biosynthetic gene clusters underscores biosynthetic potential of Myxococcota including descriptions for ten novel species: Archangium lansinium sp. nov., Myxococcus landrumus sp. nov., Nannocystis bai.</title>
        <authorList>
            <person name="Ahearne A."/>
            <person name="Stevens C."/>
            <person name="Dowd S."/>
        </authorList>
    </citation>
    <scope>NUCLEOTIDE SEQUENCE [LARGE SCALE GENOMIC DNA]</scope>
    <source>
        <strain evidence="8 9">BB15-2</strain>
    </source>
</reference>
<evidence type="ECO:0000256" key="3">
    <source>
        <dbReference type="ARBA" id="ARBA00022777"/>
    </source>
</evidence>
<dbReference type="GO" id="GO:0016301">
    <property type="term" value="F:kinase activity"/>
    <property type="evidence" value="ECO:0007669"/>
    <property type="project" value="UniProtKB-KW"/>
</dbReference>
<sequence length="588" mass="63346">MSWLTMTICSCIVADVLGDHEVPALQASPPCGQGCEEEPDEEEVDDLLDEDSQAPGLVAEAGAALVVGDRIELYEPIGDGATGQVFRGYHRKLRLPVAVKALYDDLQLRDDSRERFRREAQALGHLQHPGIVRIYDLVELEDGRMFLCMELLRGQTLNALRKAGHRFRPEQAVDIGLHLCDALQCAHSEGILHRDLSASNVMLLPESFDEADLRNAPRGGRIKVFDWGLCKYLDRFWSRGEHRHDAPPGSRMATPMGARFGTPEYMAPELLAKDGPHTPTPSTDVYAAGVVLFGLLTAGMPFRPGNRRRPRAIAEFVPGFACPELEAVIQRAIDHNPVTRTQTMRALRDGLELARAALASASSSMNAPPMVPFRVSLEQARIDASTASVGSELALSKGPALPADPASSAPLVEVRTGVIHRAIRRRLLDAIGGAMLGVVGTLAALRGAPPSAALAPAAAPGVADEPVVLAGRLERPLAQPREEVEAPVSTPAAVHAPPPPEEARPTAERSLPTMREALDRAAEPLRRCAKIAGCPLFVEFTAAAQLDHFASVSADVDASDVLGCVDDSTREIRFQPTAPVFFTEVYSP</sequence>
<comment type="caution">
    <text evidence="8">The sequence shown here is derived from an EMBL/GenBank/DDBJ whole genome shotgun (WGS) entry which is preliminary data.</text>
</comment>
<evidence type="ECO:0000256" key="6">
    <source>
        <dbReference type="SAM" id="MobiDB-lite"/>
    </source>
</evidence>
<name>A0ABT5DR44_9BACT</name>
<feature type="domain" description="Protein kinase" evidence="7">
    <location>
        <begin position="71"/>
        <end position="358"/>
    </location>
</feature>
<dbReference type="PROSITE" id="PS00109">
    <property type="entry name" value="PROTEIN_KINASE_TYR"/>
    <property type="match status" value="1"/>
</dbReference>
<dbReference type="PROSITE" id="PS50011">
    <property type="entry name" value="PROTEIN_KINASE_DOM"/>
    <property type="match status" value="1"/>
</dbReference>
<dbReference type="PANTHER" id="PTHR43289:SF34">
    <property type="entry name" value="SERINE_THREONINE-PROTEIN KINASE YBDM-RELATED"/>
    <property type="match status" value="1"/>
</dbReference>
<dbReference type="RefSeq" id="WP_272084573.1">
    <property type="nucleotide sequence ID" value="NZ_JAQNDL010000001.1"/>
</dbReference>
<dbReference type="SUPFAM" id="SSF56112">
    <property type="entry name" value="Protein kinase-like (PK-like)"/>
    <property type="match status" value="1"/>
</dbReference>
<dbReference type="InterPro" id="IPR011009">
    <property type="entry name" value="Kinase-like_dom_sf"/>
</dbReference>
<dbReference type="Gene3D" id="3.30.200.20">
    <property type="entry name" value="Phosphorylase Kinase, domain 1"/>
    <property type="match status" value="1"/>
</dbReference>
<dbReference type="CDD" id="cd14014">
    <property type="entry name" value="STKc_PknB_like"/>
    <property type="match status" value="1"/>
</dbReference>
<evidence type="ECO:0000256" key="5">
    <source>
        <dbReference type="PROSITE-ProRule" id="PRU10141"/>
    </source>
</evidence>
<keyword evidence="4 5" id="KW-0067">ATP-binding</keyword>
<dbReference type="Gene3D" id="1.10.510.10">
    <property type="entry name" value="Transferase(Phosphotransferase) domain 1"/>
    <property type="match status" value="1"/>
</dbReference>
<evidence type="ECO:0000256" key="2">
    <source>
        <dbReference type="ARBA" id="ARBA00022741"/>
    </source>
</evidence>
<keyword evidence="3 8" id="KW-0418">Kinase</keyword>
<dbReference type="Proteomes" id="UP001221686">
    <property type="component" value="Unassembled WGS sequence"/>
</dbReference>
<dbReference type="EMBL" id="JAQNDL010000001">
    <property type="protein sequence ID" value="MDC0716125.1"/>
    <property type="molecule type" value="Genomic_DNA"/>
</dbReference>
<evidence type="ECO:0000256" key="4">
    <source>
        <dbReference type="ARBA" id="ARBA00022840"/>
    </source>
</evidence>
<evidence type="ECO:0000313" key="8">
    <source>
        <dbReference type="EMBL" id="MDC0716125.1"/>
    </source>
</evidence>
<accession>A0ABT5DR44</accession>
<feature type="binding site" evidence="5">
    <location>
        <position position="100"/>
    </location>
    <ligand>
        <name>ATP</name>
        <dbReference type="ChEBI" id="CHEBI:30616"/>
    </ligand>
</feature>
<dbReference type="InterPro" id="IPR000719">
    <property type="entry name" value="Prot_kinase_dom"/>
</dbReference>
<feature type="compositionally biased region" description="Low complexity" evidence="6">
    <location>
        <begin position="486"/>
        <end position="495"/>
    </location>
</feature>